<dbReference type="GO" id="GO:0140096">
    <property type="term" value="F:catalytic activity, acting on a protein"/>
    <property type="evidence" value="ECO:0007669"/>
    <property type="project" value="UniProtKB-ARBA"/>
</dbReference>
<keyword evidence="12" id="KW-0328">Glycosyltransferase</keyword>
<accession>A0A2A5RVW9</accession>
<dbReference type="AlphaFoldDB" id="A0A2A5RVW9"/>
<evidence type="ECO:0000256" key="1">
    <source>
        <dbReference type="ARBA" id="ARBA00004496"/>
    </source>
</evidence>
<dbReference type="UniPathway" id="UPA00031">
    <property type="reaction ID" value="UER00006"/>
</dbReference>
<dbReference type="InterPro" id="IPR045864">
    <property type="entry name" value="aa-tRNA-synth_II/BPL/LPL"/>
</dbReference>
<feature type="binding site" evidence="10">
    <location>
        <begin position="257"/>
        <end position="258"/>
    </location>
    <ligand>
        <name>L-histidine</name>
        <dbReference type="ChEBI" id="CHEBI:57595"/>
    </ligand>
</feature>
<evidence type="ECO:0000256" key="6">
    <source>
        <dbReference type="ARBA" id="ARBA00022605"/>
    </source>
</evidence>
<dbReference type="GO" id="GO:0005737">
    <property type="term" value="C:cytoplasm"/>
    <property type="evidence" value="ECO:0007669"/>
    <property type="project" value="UniProtKB-SubCell"/>
</dbReference>
<dbReference type="STRING" id="1348632.GCA_001591745_01763"/>
<dbReference type="GO" id="GO:0006427">
    <property type="term" value="P:histidyl-tRNA aminoacylation"/>
    <property type="evidence" value="ECO:0007669"/>
    <property type="project" value="TreeGrafter"/>
</dbReference>
<comment type="miscellaneous">
    <text evidence="9">This function is generally fulfilled by the C-terminal part of HisG, which is missing in some bacteria such as this one.</text>
</comment>
<evidence type="ECO:0000256" key="9">
    <source>
        <dbReference type="HAMAP-Rule" id="MF_00125"/>
    </source>
</evidence>
<dbReference type="GO" id="GO:0000105">
    <property type="term" value="P:L-histidine biosynthetic process"/>
    <property type="evidence" value="ECO:0007669"/>
    <property type="project" value="UniProtKB-UniRule"/>
</dbReference>
<dbReference type="SUPFAM" id="SSF55681">
    <property type="entry name" value="Class II aaRS and biotin synthetases"/>
    <property type="match status" value="1"/>
</dbReference>
<comment type="subunit">
    <text evidence="9">Heteromultimer composed of HisG and HisZ subunits.</text>
</comment>
<dbReference type="HAMAP" id="MF_00125">
    <property type="entry name" value="HisZ"/>
    <property type="match status" value="1"/>
</dbReference>
<feature type="domain" description="Class II Histidinyl-tRNA synthetase (HisRS)-like catalytic core" evidence="11">
    <location>
        <begin position="9"/>
        <end position="304"/>
    </location>
</feature>
<dbReference type="CDD" id="cd00773">
    <property type="entry name" value="HisRS-like_core"/>
    <property type="match status" value="1"/>
</dbReference>
<dbReference type="RefSeq" id="WP_068164740.1">
    <property type="nucleotide sequence ID" value="NZ_JXJX01000015.1"/>
</dbReference>
<evidence type="ECO:0000256" key="3">
    <source>
        <dbReference type="ARBA" id="ARBA00005539"/>
    </source>
</evidence>
<comment type="caution">
    <text evidence="12">The sequence shown here is derived from an EMBL/GenBank/DDBJ whole genome shotgun (WGS) entry which is preliminary data.</text>
</comment>
<evidence type="ECO:0000313" key="13">
    <source>
        <dbReference type="Proteomes" id="UP000242246"/>
    </source>
</evidence>
<keyword evidence="5 9" id="KW-0963">Cytoplasm</keyword>
<dbReference type="GO" id="GO:0004821">
    <property type="term" value="F:histidine-tRNA ligase activity"/>
    <property type="evidence" value="ECO:0007669"/>
    <property type="project" value="TreeGrafter"/>
</dbReference>
<dbReference type="PANTHER" id="PTHR43707:SF6">
    <property type="entry name" value="ATP PHOSPHORIBOSYLTRANSFERASE REGULATORY SUBUNIT"/>
    <property type="match status" value="1"/>
</dbReference>
<evidence type="ECO:0000256" key="7">
    <source>
        <dbReference type="ARBA" id="ARBA00023102"/>
    </source>
</evidence>
<dbReference type="InterPro" id="IPR004517">
    <property type="entry name" value="HisZ"/>
</dbReference>
<dbReference type="Pfam" id="PF13393">
    <property type="entry name" value="tRNA-synt_His"/>
    <property type="match status" value="1"/>
</dbReference>
<gene>
    <name evidence="9" type="primary">hisZ</name>
    <name evidence="12" type="ORF">RU87_GL000580</name>
</gene>
<feature type="binding site" evidence="10">
    <location>
        <begin position="75"/>
        <end position="77"/>
    </location>
    <ligand>
        <name>L-histidine</name>
        <dbReference type="ChEBI" id="CHEBI:57595"/>
    </ligand>
</feature>
<dbReference type="Gene3D" id="3.30.930.10">
    <property type="entry name" value="Bira Bifunctional Protein, Domain 2"/>
    <property type="match status" value="1"/>
</dbReference>
<comment type="similarity">
    <text evidence="3 9">Belongs to the class-II aminoacyl-tRNA synthetase family. HisZ subfamily.</text>
</comment>
<protein>
    <recommendedName>
        <fullName evidence="4 9">ATP phosphoribosyltransferase regulatory subunit</fullName>
    </recommendedName>
</protein>
<evidence type="ECO:0000259" key="11">
    <source>
        <dbReference type="Pfam" id="PF13393"/>
    </source>
</evidence>
<evidence type="ECO:0000256" key="5">
    <source>
        <dbReference type="ARBA" id="ARBA00022490"/>
    </source>
</evidence>
<keyword evidence="13" id="KW-1185">Reference proteome</keyword>
<sequence length="319" mass="36204">MKHKQLAPGMHDKLFKRAHSIYLIENKVTHFLMDSGFNRIDTPIIEHAGVFEDELDTHNYHLFDKHGDLLVVRPDVTQSIARVVATTKVTLPIKFSYSGKVFRQHDELKGLQNERMQAGIELIGFDGKKAIVEALELATASLSLAGVKDYRIELSHAGILQTIFNAFDMGQRAKLSICIKNKSITGLTEFVKHNPSEFDDFLVSLPRLFGPAQAVLKQAKVFVNNAKILSDLSEIEQLSEHFPDITIDLGMLARRNYYTGMMFRVFSDRVPYAFLSGGRYDKLFERFDAREMCAVGWALDVDAIYEEVRRDIVFDGGVR</sequence>
<dbReference type="PIRSF" id="PIRSF001549">
    <property type="entry name" value="His-tRNA_synth"/>
    <property type="match status" value="1"/>
</dbReference>
<comment type="pathway">
    <text evidence="2 9">Amino-acid biosynthesis; L-histidine biosynthesis; L-histidine from 5-phospho-alpha-D-ribose 1-diphosphate: step 1/9.</text>
</comment>
<evidence type="ECO:0000256" key="10">
    <source>
        <dbReference type="PIRSR" id="PIRSR001549-1"/>
    </source>
</evidence>
<evidence type="ECO:0000256" key="4">
    <source>
        <dbReference type="ARBA" id="ARBA00020397"/>
    </source>
</evidence>
<organism evidence="12 13">
    <name type="scientific">Pseudolactococcus plantarum</name>
    <dbReference type="NCBI Taxonomy" id="1365"/>
    <lineage>
        <taxon>Bacteria</taxon>
        <taxon>Bacillati</taxon>
        <taxon>Bacillota</taxon>
        <taxon>Bacilli</taxon>
        <taxon>Lactobacillales</taxon>
        <taxon>Streptococcaceae</taxon>
        <taxon>Pseudolactococcus</taxon>
    </lineage>
</organism>
<feature type="binding site" evidence="10">
    <location>
        <position position="117"/>
    </location>
    <ligand>
        <name>L-histidine</name>
        <dbReference type="ChEBI" id="CHEBI:57595"/>
    </ligand>
</feature>
<dbReference type="OrthoDB" id="9800814at2"/>
<dbReference type="PANTHER" id="PTHR43707">
    <property type="entry name" value="HISTIDYL-TRNA SYNTHETASE"/>
    <property type="match status" value="1"/>
</dbReference>
<evidence type="ECO:0000256" key="8">
    <source>
        <dbReference type="ARBA" id="ARBA00025246"/>
    </source>
</evidence>
<dbReference type="InterPro" id="IPR041715">
    <property type="entry name" value="HisRS-like_core"/>
</dbReference>
<reference evidence="12 13" key="1">
    <citation type="submission" date="2014-12" db="EMBL/GenBank/DDBJ databases">
        <title>Draft genome sequences of 10 type strains of Lactococcus.</title>
        <authorList>
            <person name="Sun Z."/>
            <person name="Zhong Z."/>
            <person name="Liu W."/>
            <person name="Zhang W."/>
            <person name="Zhang H."/>
        </authorList>
    </citation>
    <scope>NUCLEOTIDE SEQUENCE [LARGE SCALE GENOMIC DNA]</scope>
    <source>
        <strain evidence="12 13">DSM 20686</strain>
    </source>
</reference>
<comment type="subcellular location">
    <subcellularLocation>
        <location evidence="1 9">Cytoplasm</location>
    </subcellularLocation>
</comment>
<dbReference type="EMBL" id="JXJX01000015">
    <property type="protein sequence ID" value="PCS05397.1"/>
    <property type="molecule type" value="Genomic_DNA"/>
</dbReference>
<evidence type="ECO:0000256" key="2">
    <source>
        <dbReference type="ARBA" id="ARBA00004667"/>
    </source>
</evidence>
<feature type="binding site" evidence="10">
    <location>
        <position position="103"/>
    </location>
    <ligand>
        <name>L-histidine</name>
        <dbReference type="ChEBI" id="CHEBI:57595"/>
    </ligand>
</feature>
<comment type="function">
    <text evidence="8 9">Required for the first step of histidine biosynthesis. May allow the feedback regulation of ATP phosphoribosyltransferase activity by histidine.</text>
</comment>
<dbReference type="Proteomes" id="UP000242246">
    <property type="component" value="Unassembled WGS sequence"/>
</dbReference>
<keyword evidence="6 9" id="KW-0028">Amino-acid biosynthesis</keyword>
<keyword evidence="7 9" id="KW-0368">Histidine biosynthesis</keyword>
<dbReference type="GO" id="GO:0016757">
    <property type="term" value="F:glycosyltransferase activity"/>
    <property type="evidence" value="ECO:0007669"/>
    <property type="project" value="UniProtKB-KW"/>
</dbReference>
<proteinExistence type="inferred from homology"/>
<feature type="binding site" evidence="10">
    <location>
        <position position="121"/>
    </location>
    <ligand>
        <name>L-histidine</name>
        <dbReference type="ChEBI" id="CHEBI:57595"/>
    </ligand>
</feature>
<name>A0A2A5RVW9_9LACT</name>
<evidence type="ECO:0000313" key="12">
    <source>
        <dbReference type="EMBL" id="PCS05397.1"/>
    </source>
</evidence>
<dbReference type="InterPro" id="IPR004516">
    <property type="entry name" value="HisRS/HisZ"/>
</dbReference>
<keyword evidence="12" id="KW-0808">Transferase</keyword>